<dbReference type="Pfam" id="PF00782">
    <property type="entry name" value="DSPc"/>
    <property type="match status" value="1"/>
</dbReference>
<evidence type="ECO:0000259" key="1">
    <source>
        <dbReference type="PROSITE" id="PS50056"/>
    </source>
</evidence>
<sequence length="438" mass="50578">LQYHVMKCQQQNTGTLKVNNNNNNNNNYNTNDNEQIWILREPYKTMSKCKAALVDRFNITRSLESLTNRRGLLLSAKSCTLPDTDNLLLQVAVHCHAGLGRTGFVICSYLVYEHRMTAHESVHYIRAKRPGSVQMSKQIEIVEELERFIISKRRVFTECADVTETLSFEVHLKNQQVFLHGRDALIFRHIPRIIFVCCARLVELCTGYIIDTILVTVNQRYGTKPLFVKENLKILTDLEKATWLDFVPSFLYERERLSNDNFVSAHDVINGLILSTAEHLLPSDQKQKIQNWKHRINKTNNGIDEIFEEKDPTIIGAIMWSWLRSLKIQCGAIEILAKMYAFLRPFAGEKEAILLLFVVIHILTQLSLPNDPILHKLTSNKKLHDYLISKQADHSNKNLKTVLKYKTSLSVDLLQRISIFFQKTADQFEHLSNNNLST</sequence>
<feature type="domain" description="Tyrosine specific protein phosphatases" evidence="1">
    <location>
        <begin position="91"/>
        <end position="140"/>
    </location>
</feature>
<dbReference type="SUPFAM" id="SSF52799">
    <property type="entry name" value="(Phosphotyrosine protein) phosphatases II"/>
    <property type="match status" value="1"/>
</dbReference>
<comment type="caution">
    <text evidence="2">The sequence shown here is derived from an EMBL/GenBank/DDBJ whole genome shotgun (WGS) entry which is preliminary data.</text>
</comment>
<evidence type="ECO:0000313" key="4">
    <source>
        <dbReference type="Proteomes" id="UP000677228"/>
    </source>
</evidence>
<name>A0A8S2E344_9BILA</name>
<evidence type="ECO:0000313" key="3">
    <source>
        <dbReference type="EMBL" id="CAF3832921.1"/>
    </source>
</evidence>
<dbReference type="PROSITE" id="PS50056">
    <property type="entry name" value="TYR_PHOSPHATASE_2"/>
    <property type="match status" value="1"/>
</dbReference>
<dbReference type="InterPro" id="IPR003595">
    <property type="entry name" value="Tyr_Pase_cat"/>
</dbReference>
<reference evidence="2" key="1">
    <citation type="submission" date="2021-02" db="EMBL/GenBank/DDBJ databases">
        <authorList>
            <person name="Nowell W R."/>
        </authorList>
    </citation>
    <scope>NUCLEOTIDE SEQUENCE</scope>
</reference>
<dbReference type="InterPro" id="IPR029021">
    <property type="entry name" value="Prot-tyrosine_phosphatase-like"/>
</dbReference>
<accession>A0A8S2E344</accession>
<dbReference type="PROSITE" id="PS00383">
    <property type="entry name" value="TYR_PHOSPHATASE_1"/>
    <property type="match status" value="1"/>
</dbReference>
<dbReference type="Proteomes" id="UP000682733">
    <property type="component" value="Unassembled WGS sequence"/>
</dbReference>
<evidence type="ECO:0000313" key="2">
    <source>
        <dbReference type="EMBL" id="CAF1068147.1"/>
    </source>
</evidence>
<dbReference type="InterPro" id="IPR050561">
    <property type="entry name" value="PTP"/>
</dbReference>
<proteinExistence type="predicted"/>
<dbReference type="Proteomes" id="UP000677228">
    <property type="component" value="Unassembled WGS sequence"/>
</dbReference>
<dbReference type="InterPro" id="IPR016130">
    <property type="entry name" value="Tyr_Pase_AS"/>
</dbReference>
<dbReference type="Gene3D" id="3.90.190.10">
    <property type="entry name" value="Protein tyrosine phosphatase superfamily"/>
    <property type="match status" value="1"/>
</dbReference>
<dbReference type="EMBL" id="CAJOBA010008628">
    <property type="protein sequence ID" value="CAF3832921.1"/>
    <property type="molecule type" value="Genomic_DNA"/>
</dbReference>
<dbReference type="AlphaFoldDB" id="A0A8S2E344"/>
<dbReference type="PANTHER" id="PTHR23339">
    <property type="entry name" value="TYROSINE SPECIFIC PROTEIN PHOSPHATASE AND DUAL SPECIFICITY PROTEIN PHOSPHATASE"/>
    <property type="match status" value="1"/>
</dbReference>
<dbReference type="InterPro" id="IPR000387">
    <property type="entry name" value="Tyr_Pase_dom"/>
</dbReference>
<dbReference type="EMBL" id="CAJNOK010008610">
    <property type="protein sequence ID" value="CAF1068147.1"/>
    <property type="molecule type" value="Genomic_DNA"/>
</dbReference>
<dbReference type="InterPro" id="IPR000340">
    <property type="entry name" value="Dual-sp_phosphatase_cat-dom"/>
</dbReference>
<dbReference type="SMART" id="SM00404">
    <property type="entry name" value="PTPc_motif"/>
    <property type="match status" value="1"/>
</dbReference>
<feature type="non-terminal residue" evidence="2">
    <location>
        <position position="1"/>
    </location>
</feature>
<protein>
    <recommendedName>
        <fullName evidence="1">Tyrosine specific protein phosphatases domain-containing protein</fullName>
    </recommendedName>
</protein>
<gene>
    <name evidence="2" type="ORF">OVA965_LOCUS17760</name>
    <name evidence="3" type="ORF">TMI583_LOCUS17773</name>
</gene>
<organism evidence="2 4">
    <name type="scientific">Didymodactylos carnosus</name>
    <dbReference type="NCBI Taxonomy" id="1234261"/>
    <lineage>
        <taxon>Eukaryota</taxon>
        <taxon>Metazoa</taxon>
        <taxon>Spiralia</taxon>
        <taxon>Gnathifera</taxon>
        <taxon>Rotifera</taxon>
        <taxon>Eurotatoria</taxon>
        <taxon>Bdelloidea</taxon>
        <taxon>Philodinida</taxon>
        <taxon>Philodinidae</taxon>
        <taxon>Didymodactylos</taxon>
    </lineage>
</organism>